<dbReference type="EMBL" id="MCFG01000604">
    <property type="protein sequence ID" value="ORX63628.1"/>
    <property type="molecule type" value="Genomic_DNA"/>
</dbReference>
<gene>
    <name evidence="1" type="ORF">BCR32DRAFT_307462</name>
</gene>
<evidence type="ECO:0000313" key="1">
    <source>
        <dbReference type="EMBL" id="ORX63628.1"/>
    </source>
</evidence>
<evidence type="ECO:0000313" key="2">
    <source>
        <dbReference type="Proteomes" id="UP000193944"/>
    </source>
</evidence>
<sequence length="177" mass="20704">MKKQFPWILFLLDPNNSYFRTEKTPTCFLKARGTLNELSKDKYIRESYKQITKQWSDIKSSAYNGFKDGIKEGIKEGMEKGMEKGQKKGQKLESIKIVLKSILKNYSIDDIIDLTGLSKGNINYLKTLIDNKEYNINELESKFNIEHEDFDKICKEIGIKMDNNEIDNNETKKQRTK</sequence>
<proteinExistence type="predicted"/>
<keyword evidence="2" id="KW-1185">Reference proteome</keyword>
<reference evidence="1 2" key="1">
    <citation type="submission" date="2016-08" db="EMBL/GenBank/DDBJ databases">
        <title>A Parts List for Fungal Cellulosomes Revealed by Comparative Genomics.</title>
        <authorList>
            <consortium name="DOE Joint Genome Institute"/>
            <person name="Haitjema C.H."/>
            <person name="Gilmore S.P."/>
            <person name="Henske J.K."/>
            <person name="Solomon K.V."/>
            <person name="De Groot R."/>
            <person name="Kuo A."/>
            <person name="Mondo S.J."/>
            <person name="Salamov A.A."/>
            <person name="Labutti K."/>
            <person name="Zhao Z."/>
            <person name="Chiniquy J."/>
            <person name="Barry K."/>
            <person name="Brewer H.M."/>
            <person name="Purvine S.O."/>
            <person name="Wright A.T."/>
            <person name="Boxma B."/>
            <person name="Van Alen T."/>
            <person name="Hackstein J.H."/>
            <person name="Baker S.E."/>
            <person name="Grigoriev I.V."/>
            <person name="O'Malley M.A."/>
        </authorList>
    </citation>
    <scope>NUCLEOTIDE SEQUENCE [LARGE SCALE GENOMIC DNA]</scope>
    <source>
        <strain evidence="1 2">S4</strain>
    </source>
</reference>
<accession>A0A1Y1VQR9</accession>
<protein>
    <recommendedName>
        <fullName evidence="3">Essential protein Yae1 N-terminal domain-containing protein</fullName>
    </recommendedName>
</protein>
<name>A0A1Y1VQR9_9FUNG</name>
<evidence type="ECO:0008006" key="3">
    <source>
        <dbReference type="Google" id="ProtNLM"/>
    </source>
</evidence>
<dbReference type="AlphaFoldDB" id="A0A1Y1VQR9"/>
<organism evidence="1 2">
    <name type="scientific">Anaeromyces robustus</name>
    <dbReference type="NCBI Taxonomy" id="1754192"/>
    <lineage>
        <taxon>Eukaryota</taxon>
        <taxon>Fungi</taxon>
        <taxon>Fungi incertae sedis</taxon>
        <taxon>Chytridiomycota</taxon>
        <taxon>Chytridiomycota incertae sedis</taxon>
        <taxon>Neocallimastigomycetes</taxon>
        <taxon>Neocallimastigales</taxon>
        <taxon>Neocallimastigaceae</taxon>
        <taxon>Anaeromyces</taxon>
    </lineage>
</organism>
<comment type="caution">
    <text evidence="1">The sequence shown here is derived from an EMBL/GenBank/DDBJ whole genome shotgun (WGS) entry which is preliminary data.</text>
</comment>
<reference evidence="1 2" key="2">
    <citation type="submission" date="2016-08" db="EMBL/GenBank/DDBJ databases">
        <title>Pervasive Adenine N6-methylation of Active Genes in Fungi.</title>
        <authorList>
            <consortium name="DOE Joint Genome Institute"/>
            <person name="Mondo S.J."/>
            <person name="Dannebaum R.O."/>
            <person name="Kuo R.C."/>
            <person name="Labutti K."/>
            <person name="Haridas S."/>
            <person name="Kuo A."/>
            <person name="Salamov A."/>
            <person name="Ahrendt S.R."/>
            <person name="Lipzen A."/>
            <person name="Sullivan W."/>
            <person name="Andreopoulos W.B."/>
            <person name="Clum A."/>
            <person name="Lindquist E."/>
            <person name="Daum C."/>
            <person name="Ramamoorthy G.K."/>
            <person name="Gryganskyi A."/>
            <person name="Culley D."/>
            <person name="Magnuson J.K."/>
            <person name="James T.Y."/>
            <person name="O'Malley M.A."/>
            <person name="Stajich J.E."/>
            <person name="Spatafora J.W."/>
            <person name="Visel A."/>
            <person name="Grigoriev I.V."/>
        </authorList>
    </citation>
    <scope>NUCLEOTIDE SEQUENCE [LARGE SCALE GENOMIC DNA]</scope>
    <source>
        <strain evidence="1 2">S4</strain>
    </source>
</reference>
<dbReference type="Proteomes" id="UP000193944">
    <property type="component" value="Unassembled WGS sequence"/>
</dbReference>